<keyword evidence="2" id="KW-1185">Reference proteome</keyword>
<evidence type="ECO:0000313" key="1">
    <source>
        <dbReference type="EMBL" id="RKN81048.1"/>
    </source>
</evidence>
<dbReference type="AlphaFoldDB" id="A0A3B0C956"/>
<dbReference type="EMBL" id="RBCJ01000002">
    <property type="protein sequence ID" value="RKN81048.1"/>
    <property type="molecule type" value="Genomic_DNA"/>
</dbReference>
<dbReference type="OrthoDB" id="1122055at2"/>
<proteinExistence type="predicted"/>
<dbReference type="Proteomes" id="UP000276603">
    <property type="component" value="Unassembled WGS sequence"/>
</dbReference>
<evidence type="ECO:0000313" key="2">
    <source>
        <dbReference type="Proteomes" id="UP000276603"/>
    </source>
</evidence>
<dbReference type="RefSeq" id="WP_120711204.1">
    <property type="nucleotide sequence ID" value="NZ_RBCJ01000002.1"/>
</dbReference>
<reference evidence="1 2" key="1">
    <citation type="submission" date="2018-10" db="EMBL/GenBank/DDBJ databases">
        <title>Ulvibacterium marinum gen. nov., sp. nov., a novel marine bacterium of the family Flavobacteriaceae, isolated from a culture of the green alga Ulva prolifera.</title>
        <authorList>
            <person name="Zhang Z."/>
        </authorList>
    </citation>
    <scope>NUCLEOTIDE SEQUENCE [LARGE SCALE GENOMIC DNA]</scope>
    <source>
        <strain evidence="1 2">CCMM003</strain>
    </source>
</reference>
<sequence>MTYKYSICYPDKENIEYPTKLLGKEEVLDMAQNYPWIEQLKLSDSLTTKIYYSPSIDFTHIKDEHSFCLTAGMNKDRLEFSIWYNRPVKTKPLFGLLGEKIKLRVVDKWSFDKQTALKHLETFLNQDYKRIERIMTE</sequence>
<name>A0A3B0C956_9FLAO</name>
<comment type="caution">
    <text evidence="1">The sequence shown here is derived from an EMBL/GenBank/DDBJ whole genome shotgun (WGS) entry which is preliminary data.</text>
</comment>
<accession>A0A3B0C956</accession>
<organism evidence="1 2">
    <name type="scientific">Ulvibacterium marinum</name>
    <dbReference type="NCBI Taxonomy" id="2419782"/>
    <lineage>
        <taxon>Bacteria</taxon>
        <taxon>Pseudomonadati</taxon>
        <taxon>Bacteroidota</taxon>
        <taxon>Flavobacteriia</taxon>
        <taxon>Flavobacteriales</taxon>
        <taxon>Flavobacteriaceae</taxon>
        <taxon>Ulvibacterium</taxon>
    </lineage>
</organism>
<protein>
    <submittedName>
        <fullName evidence="1">Uncharacterized protein</fullName>
    </submittedName>
</protein>
<gene>
    <name evidence="1" type="ORF">D7Z94_08845</name>
</gene>